<reference evidence="3" key="1">
    <citation type="submission" date="2016-10" db="EMBL/GenBank/DDBJ databases">
        <authorList>
            <person name="Varghese N."/>
            <person name="Submissions S."/>
        </authorList>
    </citation>
    <scope>NUCLEOTIDE SEQUENCE [LARGE SCALE GENOMIC DNA]</scope>
    <source>
        <strain evidence="3">DSM 19083</strain>
    </source>
</reference>
<keyword evidence="1" id="KW-1133">Transmembrane helix</keyword>
<dbReference type="InterPro" id="IPR036291">
    <property type="entry name" value="NAD(P)-bd_dom_sf"/>
</dbReference>
<feature type="transmembrane region" description="Helical" evidence="1">
    <location>
        <begin position="293"/>
        <end position="312"/>
    </location>
</feature>
<dbReference type="EMBL" id="FONZ01000001">
    <property type="protein sequence ID" value="SFE79630.1"/>
    <property type="molecule type" value="Genomic_DNA"/>
</dbReference>
<sequence length="317" mass="33292">MPVRSRRTAVHGSGPVSDTLAHLLEAETWDPDDAVARASIDVLVVVLDGGDFDPVRTNRPRDVGSGLHDLTTVARAPGAHVVVVTSAAVLGARPGQGPLGDDAPVLADAEGSVGELVEAERVLREVVSPERLAVLRTAALVGPGVDTMMTRHFEAPRLLMVRGQERPWQFLHVEDLAEAVRTIADLTLCGDLTAGAEGELAATEVARLSGLRTVELPAATAFGVAERLHRLGVLPAPASDLAYAVYPWTVTSARLRQARWQPVYDNEACLAVLLEGARGRLGVAGRRVGGRDAAALGAVGATVALLGTAALVRRARR</sequence>
<dbReference type="STRING" id="285351.SAMN04488035_0554"/>
<dbReference type="SUPFAM" id="SSF51735">
    <property type="entry name" value="NAD(P)-binding Rossmann-fold domains"/>
    <property type="match status" value="1"/>
</dbReference>
<evidence type="ECO:0000313" key="2">
    <source>
        <dbReference type="EMBL" id="SFE79630.1"/>
    </source>
</evidence>
<gene>
    <name evidence="2" type="ORF">SAMN04488035_0554</name>
</gene>
<keyword evidence="3" id="KW-1185">Reference proteome</keyword>
<evidence type="ECO:0000313" key="3">
    <source>
        <dbReference type="Proteomes" id="UP000198520"/>
    </source>
</evidence>
<evidence type="ECO:0000256" key="1">
    <source>
        <dbReference type="SAM" id="Phobius"/>
    </source>
</evidence>
<name>A0A1I2DI64_9MICO</name>
<dbReference type="RefSeq" id="WP_177191253.1">
    <property type="nucleotide sequence ID" value="NZ_BNAN01000001.1"/>
</dbReference>
<accession>A0A1I2DI64</accession>
<dbReference type="AlphaFoldDB" id="A0A1I2DI64"/>
<protein>
    <submittedName>
        <fullName evidence="2">UDP-glucose 4-epimerase</fullName>
    </submittedName>
</protein>
<keyword evidence="1" id="KW-0812">Transmembrane</keyword>
<dbReference type="Proteomes" id="UP000198520">
    <property type="component" value="Unassembled WGS sequence"/>
</dbReference>
<proteinExistence type="predicted"/>
<keyword evidence="1" id="KW-0472">Membrane</keyword>
<dbReference type="Gene3D" id="3.40.50.720">
    <property type="entry name" value="NAD(P)-binding Rossmann-like Domain"/>
    <property type="match status" value="1"/>
</dbReference>
<organism evidence="2 3">
    <name type="scientific">Flavimobilis marinus</name>
    <dbReference type="NCBI Taxonomy" id="285351"/>
    <lineage>
        <taxon>Bacteria</taxon>
        <taxon>Bacillati</taxon>
        <taxon>Actinomycetota</taxon>
        <taxon>Actinomycetes</taxon>
        <taxon>Micrococcales</taxon>
        <taxon>Jonesiaceae</taxon>
        <taxon>Flavimobilis</taxon>
    </lineage>
</organism>